<feature type="non-terminal residue" evidence="3">
    <location>
        <position position="63"/>
    </location>
</feature>
<feature type="non-terminal residue" evidence="3">
    <location>
        <position position="1"/>
    </location>
</feature>
<evidence type="ECO:0000313" key="3">
    <source>
        <dbReference type="EMBL" id="CAF4820462.1"/>
    </source>
</evidence>
<organism evidence="3 4">
    <name type="scientific">Rotaria magnacalcarata</name>
    <dbReference type="NCBI Taxonomy" id="392030"/>
    <lineage>
        <taxon>Eukaryota</taxon>
        <taxon>Metazoa</taxon>
        <taxon>Spiralia</taxon>
        <taxon>Gnathifera</taxon>
        <taxon>Rotifera</taxon>
        <taxon>Eurotatoria</taxon>
        <taxon>Bdelloidea</taxon>
        <taxon>Philodinida</taxon>
        <taxon>Philodinidae</taxon>
        <taxon>Rotaria</taxon>
    </lineage>
</organism>
<comment type="caution">
    <text evidence="3">The sequence shown here is derived from an EMBL/GenBank/DDBJ whole genome shotgun (WGS) entry which is preliminary data.</text>
</comment>
<dbReference type="EMBL" id="CAJOBI010133686">
    <property type="protein sequence ID" value="CAF4736400.1"/>
    <property type="molecule type" value="Genomic_DNA"/>
</dbReference>
<evidence type="ECO:0000313" key="1">
    <source>
        <dbReference type="EMBL" id="CAF4698938.1"/>
    </source>
</evidence>
<dbReference type="EMBL" id="CAJOBH010144593">
    <property type="protein sequence ID" value="CAF4820462.1"/>
    <property type="molecule type" value="Genomic_DNA"/>
</dbReference>
<gene>
    <name evidence="3" type="ORF">BYL167_LOCUS48975</name>
    <name evidence="1" type="ORF">GIL414_LOCUS42981</name>
    <name evidence="2" type="ORF">SMN809_LOCUS44511</name>
</gene>
<sequence length="63" mass="7407">MNEVEKQQYQDYTGRVIAYMDENGRNTYPMRRAVADEVQRFDQLNHGINKAESQTNENGEKQP</sequence>
<dbReference type="Proteomes" id="UP000681720">
    <property type="component" value="Unassembled WGS sequence"/>
</dbReference>
<evidence type="ECO:0000313" key="4">
    <source>
        <dbReference type="Proteomes" id="UP000681967"/>
    </source>
</evidence>
<dbReference type="Proteomes" id="UP000676336">
    <property type="component" value="Unassembled WGS sequence"/>
</dbReference>
<dbReference type="EMBL" id="CAJOBJ010125843">
    <property type="protein sequence ID" value="CAF4698938.1"/>
    <property type="molecule type" value="Genomic_DNA"/>
</dbReference>
<accession>A0A8S3BDD7</accession>
<evidence type="ECO:0000313" key="2">
    <source>
        <dbReference type="EMBL" id="CAF4736400.1"/>
    </source>
</evidence>
<reference evidence="3" key="1">
    <citation type="submission" date="2021-02" db="EMBL/GenBank/DDBJ databases">
        <authorList>
            <person name="Nowell W R."/>
        </authorList>
    </citation>
    <scope>NUCLEOTIDE SEQUENCE</scope>
</reference>
<proteinExistence type="predicted"/>
<dbReference type="AlphaFoldDB" id="A0A8S3BDD7"/>
<name>A0A8S3BDD7_9BILA</name>
<dbReference type="Proteomes" id="UP000681967">
    <property type="component" value="Unassembled WGS sequence"/>
</dbReference>
<protein>
    <submittedName>
        <fullName evidence="3">Uncharacterized protein</fullName>
    </submittedName>
</protein>